<proteinExistence type="predicted"/>
<dbReference type="AlphaFoldDB" id="A0A0F9LHT9"/>
<dbReference type="InterPro" id="IPR007374">
    <property type="entry name" value="ASCH_domain"/>
</dbReference>
<organism evidence="2">
    <name type="scientific">marine sediment metagenome</name>
    <dbReference type="NCBI Taxonomy" id="412755"/>
    <lineage>
        <taxon>unclassified sequences</taxon>
        <taxon>metagenomes</taxon>
        <taxon>ecological metagenomes</taxon>
    </lineage>
</organism>
<accession>A0A0F9LHT9</accession>
<dbReference type="Gene3D" id="2.30.130.30">
    <property type="entry name" value="Hypothetical protein"/>
    <property type="match status" value="1"/>
</dbReference>
<dbReference type="SUPFAM" id="SSF88697">
    <property type="entry name" value="PUA domain-like"/>
    <property type="match status" value="1"/>
</dbReference>
<reference evidence="2" key="1">
    <citation type="journal article" date="2015" name="Nature">
        <title>Complex archaea that bridge the gap between prokaryotes and eukaryotes.</title>
        <authorList>
            <person name="Spang A."/>
            <person name="Saw J.H."/>
            <person name="Jorgensen S.L."/>
            <person name="Zaremba-Niedzwiedzka K."/>
            <person name="Martijn J."/>
            <person name="Lind A.E."/>
            <person name="van Eijk R."/>
            <person name="Schleper C."/>
            <person name="Guy L."/>
            <person name="Ettema T.J."/>
        </authorList>
    </citation>
    <scope>NUCLEOTIDE SEQUENCE</scope>
</reference>
<dbReference type="Pfam" id="PF04266">
    <property type="entry name" value="ASCH"/>
    <property type="match status" value="1"/>
</dbReference>
<feature type="domain" description="ASCH" evidence="1">
    <location>
        <begin position="17"/>
        <end position="93"/>
    </location>
</feature>
<gene>
    <name evidence="2" type="ORF">LCGC14_1276050</name>
</gene>
<evidence type="ECO:0000313" key="2">
    <source>
        <dbReference type="EMBL" id="KKM86731.1"/>
    </source>
</evidence>
<protein>
    <recommendedName>
        <fullName evidence="1">ASCH domain-containing protein</fullName>
    </recommendedName>
</protein>
<evidence type="ECO:0000259" key="1">
    <source>
        <dbReference type="Pfam" id="PF04266"/>
    </source>
</evidence>
<sequence length="131" mass="15279">MAFAEKLTAGEKMKAISLHQPWATWIAVGTIIQSKFRQKTIETRYRPTRYRGDLLIVSTKKPKYFDYPLGKALCVVRVVGCREMAVSDERDAMRKWDYGLYAWILEDIRRIDPFDVKGSQGFYEVDYAKSQ</sequence>
<comment type="caution">
    <text evidence="2">The sequence shown here is derived from an EMBL/GenBank/DDBJ whole genome shotgun (WGS) entry which is preliminary data.</text>
</comment>
<dbReference type="EMBL" id="LAZR01007209">
    <property type="protein sequence ID" value="KKM86731.1"/>
    <property type="molecule type" value="Genomic_DNA"/>
</dbReference>
<dbReference type="InterPro" id="IPR015947">
    <property type="entry name" value="PUA-like_sf"/>
</dbReference>
<name>A0A0F9LHT9_9ZZZZ</name>